<sequence length="385" mass="44038">MKTFKLAIYLIALAVVPVVCLWFPFFSRTPEVLGVQIPEGGMQIIAANYDGPLYIAVAKSLYNLPYIAENFSFSLPLEYYAAHFPVYPMIIRLFASLVGYPWGMLLATLAGSTITIYYFYMFIKRYVSKKDALWLVAVFSIFPARWLIVRTVGSPEPLFVGAILASVYHFGKKQFWLAAIWGVVAQLTKSPGILLFIAYIGALIIPKLAGLATNHNFVKWVKSIEYKAYPIILIPLSLLSLFYFYYLKFGNFLAYFNSGDNIHLLFPPFQIFNYSQPWVNTHWLEEIIFVYVLCLFGLLKLIKKKQTVLAWFTGIFIVSVFFVSHRDIVRYALPILPFIFVAFSKELASREFKIIMAIIIIPVYLFSLAFIANNVMPISDWGPLL</sequence>
<feature type="transmembrane region" description="Helical" evidence="1">
    <location>
        <begin position="331"/>
        <end position="348"/>
    </location>
</feature>
<name>A0A1F7YXA0_9BACT</name>
<gene>
    <name evidence="2" type="ORF">A2803_02710</name>
</gene>
<evidence type="ECO:0000313" key="2">
    <source>
        <dbReference type="EMBL" id="OGM31976.1"/>
    </source>
</evidence>
<keyword evidence="1" id="KW-0812">Transmembrane</keyword>
<evidence type="ECO:0000256" key="1">
    <source>
        <dbReference type="SAM" id="Phobius"/>
    </source>
</evidence>
<organism evidence="2 3">
    <name type="scientific">Candidatus Woesebacteria bacterium RIFCSPHIGHO2_01_FULL_44_21</name>
    <dbReference type="NCBI Taxonomy" id="1802503"/>
    <lineage>
        <taxon>Bacteria</taxon>
        <taxon>Candidatus Woeseibacteriota</taxon>
    </lineage>
</organism>
<keyword evidence="1" id="KW-1133">Transmembrane helix</keyword>
<feature type="transmembrane region" description="Helical" evidence="1">
    <location>
        <begin position="99"/>
        <end position="120"/>
    </location>
</feature>
<keyword evidence="1" id="KW-0472">Membrane</keyword>
<feature type="transmembrane region" description="Helical" evidence="1">
    <location>
        <begin position="7"/>
        <end position="25"/>
    </location>
</feature>
<reference evidence="2 3" key="1">
    <citation type="journal article" date="2016" name="Nat. Commun.">
        <title>Thousands of microbial genomes shed light on interconnected biogeochemical processes in an aquifer system.</title>
        <authorList>
            <person name="Anantharaman K."/>
            <person name="Brown C.T."/>
            <person name="Hug L.A."/>
            <person name="Sharon I."/>
            <person name="Castelle C.J."/>
            <person name="Probst A.J."/>
            <person name="Thomas B.C."/>
            <person name="Singh A."/>
            <person name="Wilkins M.J."/>
            <person name="Karaoz U."/>
            <person name="Brodie E.L."/>
            <person name="Williams K.H."/>
            <person name="Hubbard S.S."/>
            <person name="Banfield J.F."/>
        </authorList>
    </citation>
    <scope>NUCLEOTIDE SEQUENCE [LARGE SCALE GENOMIC DNA]</scope>
</reference>
<feature type="transmembrane region" description="Helical" evidence="1">
    <location>
        <begin position="226"/>
        <end position="246"/>
    </location>
</feature>
<dbReference type="AlphaFoldDB" id="A0A1F7YXA0"/>
<feature type="transmembrane region" description="Helical" evidence="1">
    <location>
        <begin position="132"/>
        <end position="149"/>
    </location>
</feature>
<feature type="transmembrane region" description="Helical" evidence="1">
    <location>
        <begin position="355"/>
        <end position="376"/>
    </location>
</feature>
<accession>A0A1F7YXA0</accession>
<protein>
    <submittedName>
        <fullName evidence="2">Uncharacterized protein</fullName>
    </submittedName>
</protein>
<feature type="transmembrane region" description="Helical" evidence="1">
    <location>
        <begin position="283"/>
        <end position="301"/>
    </location>
</feature>
<evidence type="ECO:0000313" key="3">
    <source>
        <dbReference type="Proteomes" id="UP000178870"/>
    </source>
</evidence>
<dbReference type="Proteomes" id="UP000178870">
    <property type="component" value="Unassembled WGS sequence"/>
</dbReference>
<feature type="transmembrane region" description="Helical" evidence="1">
    <location>
        <begin position="308"/>
        <end position="325"/>
    </location>
</feature>
<dbReference type="EMBL" id="MGGP01000019">
    <property type="protein sequence ID" value="OGM31976.1"/>
    <property type="molecule type" value="Genomic_DNA"/>
</dbReference>
<feature type="transmembrane region" description="Helical" evidence="1">
    <location>
        <begin position="175"/>
        <end position="205"/>
    </location>
</feature>
<proteinExistence type="predicted"/>
<comment type="caution">
    <text evidence="2">The sequence shown here is derived from an EMBL/GenBank/DDBJ whole genome shotgun (WGS) entry which is preliminary data.</text>
</comment>